<dbReference type="EMBL" id="CAXDID020001075">
    <property type="protein sequence ID" value="CAL6116737.1"/>
    <property type="molecule type" value="Genomic_DNA"/>
</dbReference>
<evidence type="ECO:0000313" key="8">
    <source>
        <dbReference type="EMBL" id="CAL6116737.1"/>
    </source>
</evidence>
<dbReference type="EMBL" id="CAXDID020000203">
    <property type="protein sequence ID" value="CAL6054721.1"/>
    <property type="molecule type" value="Genomic_DNA"/>
</dbReference>
<evidence type="ECO:0000313" key="9">
    <source>
        <dbReference type="Proteomes" id="UP001642409"/>
    </source>
</evidence>
<reference evidence="6 9" key="2">
    <citation type="submission" date="2024-07" db="EMBL/GenBank/DDBJ databases">
        <authorList>
            <person name="Akdeniz Z."/>
        </authorList>
    </citation>
    <scope>NUCLEOTIDE SEQUENCE [LARGE SCALE GENOMIC DNA]</scope>
</reference>
<evidence type="ECO:0000256" key="2">
    <source>
        <dbReference type="SAM" id="SignalP"/>
    </source>
</evidence>
<comment type="caution">
    <text evidence="5">The sequence shown here is derived from an EMBL/GenBank/DDBJ whole genome shotgun (WGS) entry which is preliminary data.</text>
</comment>
<dbReference type="EMBL" id="CATOUU010001152">
    <property type="protein sequence ID" value="CAI9974630.1"/>
    <property type="molecule type" value="Genomic_DNA"/>
</dbReference>
<dbReference type="AlphaFoldDB" id="A0AA86RY07"/>
<protein>
    <submittedName>
        <fullName evidence="6">Hypothetical_protein</fullName>
    </submittedName>
</protein>
<keyword evidence="1" id="KW-0175">Coiled coil</keyword>
<evidence type="ECO:0000313" key="3">
    <source>
        <dbReference type="EMBL" id="CAI9940104.1"/>
    </source>
</evidence>
<dbReference type="EMBL" id="CATOUU010000673">
    <property type="protein sequence ID" value="CAI9940106.1"/>
    <property type="molecule type" value="Genomic_DNA"/>
</dbReference>
<feature type="chain" id="PRO_5044705042" evidence="2">
    <location>
        <begin position="18"/>
        <end position="512"/>
    </location>
</feature>
<dbReference type="EMBL" id="CATOUU010000673">
    <property type="protein sequence ID" value="CAI9940104.1"/>
    <property type="molecule type" value="Genomic_DNA"/>
</dbReference>
<feature type="signal peptide" evidence="2">
    <location>
        <begin position="1"/>
        <end position="17"/>
    </location>
</feature>
<evidence type="ECO:0000256" key="1">
    <source>
        <dbReference type="SAM" id="Coils"/>
    </source>
</evidence>
<dbReference type="Proteomes" id="UP001642409">
    <property type="component" value="Unassembled WGS sequence"/>
</dbReference>
<evidence type="ECO:0000313" key="5">
    <source>
        <dbReference type="EMBL" id="CAI9974630.1"/>
    </source>
</evidence>
<name>A0AA86RY07_9EUKA</name>
<accession>A0AA86RY07</accession>
<evidence type="ECO:0000313" key="7">
    <source>
        <dbReference type="EMBL" id="CAL6054721.1"/>
    </source>
</evidence>
<organism evidence="5">
    <name type="scientific">Hexamita inflata</name>
    <dbReference type="NCBI Taxonomy" id="28002"/>
    <lineage>
        <taxon>Eukaryota</taxon>
        <taxon>Metamonada</taxon>
        <taxon>Diplomonadida</taxon>
        <taxon>Hexamitidae</taxon>
        <taxon>Hexamitinae</taxon>
        <taxon>Hexamita</taxon>
    </lineage>
</organism>
<reference evidence="5" key="1">
    <citation type="submission" date="2023-06" db="EMBL/GenBank/DDBJ databases">
        <authorList>
            <person name="Kurt Z."/>
        </authorList>
    </citation>
    <scope>NUCLEOTIDE SEQUENCE</scope>
</reference>
<evidence type="ECO:0000313" key="4">
    <source>
        <dbReference type="EMBL" id="CAI9940106.1"/>
    </source>
</evidence>
<dbReference type="EMBL" id="CAXDID020000203">
    <property type="protein sequence ID" value="CAL6054717.1"/>
    <property type="molecule type" value="Genomic_DNA"/>
</dbReference>
<gene>
    <name evidence="3" type="ORF">HINF_LOCUS27749</name>
    <name evidence="4" type="ORF">HINF_LOCUS27751</name>
    <name evidence="6" type="ORF">HINF_LOCUS46200</name>
    <name evidence="7" type="ORF">HINF_LOCUS46202</name>
    <name evidence="5" type="ORF">HINF_LOCUS62275</name>
    <name evidence="8" type="ORF">HINF_LOCUS79173</name>
</gene>
<keyword evidence="2" id="KW-0732">Signal</keyword>
<sequence length="512" mass="57398">MQLHLLILNSVLARSSFQPCSNSVYKGINQISYCQKQNTLNNLQVSKLFLIQTSQISHVFFDVSQVQNSKIFMQVEVSRYSQFSLFGQINSINITKCTFNVQIIDETSQAAPICIQCNIDISYSNLTFVSSGQNVSGLIIQPIKTIAIKYCFLQLRLNADLASGIVLAVNEEIKAFSIVNFNITSQFVNPSSESGLIVSTVLVDTYVVMSQFQFCSKYNQLVGNIYSSLFDTSAYSIQNCDSICDGLFFVYGLCLGSLQFSLTSGKILTCGETFDFVGDSCVCKEGYVLNLSQCINIVGYITELKTALTNQNEQFARLQSNVVTNYMGAQQYILSNATALDQRIFDNISTVHSYIRSNTSLIQSNINCSKAELSTQISDLKTYLEDSIKSNFSALNDQLTSNTTNLQQLFYAEISKANNNLEQFNEKFQQFSDKTVLNYSTTENKFVEVNRQIDSLRDTIKSLQIENGLFKTQINALQNRLDKIQFKSDRSSQYICLAEDNCKSFLSNPLGN</sequence>
<proteinExistence type="predicted"/>
<keyword evidence="9" id="KW-1185">Reference proteome</keyword>
<evidence type="ECO:0000313" key="6">
    <source>
        <dbReference type="EMBL" id="CAL6054717.1"/>
    </source>
</evidence>
<feature type="coiled-coil region" evidence="1">
    <location>
        <begin position="414"/>
        <end position="480"/>
    </location>
</feature>